<dbReference type="SUPFAM" id="SSF117074">
    <property type="entry name" value="Hypothetical protein PA1324"/>
    <property type="match status" value="1"/>
</dbReference>
<gene>
    <name evidence="2" type="ORF">AR438_07645</name>
</gene>
<keyword evidence="1" id="KW-0732">Signal</keyword>
<dbReference type="AlphaFoldDB" id="A0A0Q3HSI3"/>
<dbReference type="Proteomes" id="UP000051682">
    <property type="component" value="Unassembled WGS sequence"/>
</dbReference>
<accession>A0A0Q3HSI3</accession>
<organism evidence="2 3">
    <name type="scientific">Chryseobacterium aquaticum</name>
    <dbReference type="NCBI Taxonomy" id="452084"/>
    <lineage>
        <taxon>Bacteria</taxon>
        <taxon>Pseudomonadati</taxon>
        <taxon>Bacteroidota</taxon>
        <taxon>Flavobacteriia</taxon>
        <taxon>Flavobacteriales</taxon>
        <taxon>Weeksellaceae</taxon>
        <taxon>Chryseobacterium group</taxon>
        <taxon>Chryseobacterium</taxon>
    </lineage>
</organism>
<evidence type="ECO:0000313" key="2">
    <source>
        <dbReference type="EMBL" id="KQK25477.1"/>
    </source>
</evidence>
<dbReference type="RefSeq" id="WP_056013910.1">
    <property type="nucleotide sequence ID" value="NZ_LLYZ01000005.1"/>
</dbReference>
<name>A0A0Q3HSI3_9FLAO</name>
<protein>
    <recommendedName>
        <fullName evidence="4">SD-repeat containing protein B domain-containing protein</fullName>
    </recommendedName>
</protein>
<sequence length="937" mass="106876">MLSFGNQIFIKHFATCLLLFCTVFLSAQNTTGNTILDIHEKTYNAESKILDLILVISNNNANENFKGKIKISAPAGFKSILDQNIAVDLQKNERKFVSVKFLVSNNADAGDAKINLILANQSDQKIDEKTITHTVEENSLLQMIAENSQIFRTNNQDSLKIRIKVSNKGNKPQKTTLVFKIPDQNESNLFIEKSGMLHPQQDSIFTFSFLPSKELIKKNVFTVNVTGFKDPDKEIFGNTRISVQSISNVQNFQDELQNGFESTSKNTITASYRRIGNDLDMYQILGNGGFNVSSGYIFINGNILLLNSQTDPIINNTYISYRREKSEFTIGNISKLLEVSLFGRGIEYSFLNSAKDKKIEVGFIEQSFSLLERNSFLKNGYGFYVKGIVNPYNFSRNLSSIYIFKNDPYEKANHHLIGTEFTRNFNNLWQTTSKLYGGISIYDQNGITKPSLAFESQYSGIIKKLSLNGNVFYSSDYYPGNRRGSLQIQQNANITVFKKHYAFANAFYSNFSPKYYFYQSQISSDNLKLEAGFNLAKTGSFGYSFAYQHQLEKSNSYNNFLPQFQQTDLTIKANRIVESTNWTSNNKKHSALLGFEIGVAQYPNKENQQFQGKLIANYNYRKINFASQYQTGSYYLSEYAFSQIIDKNEKYNRLNTSVYYSSNAFKEKLNITSGIAYTEDNIYGKSPSAFCNLKWHTRLYDFFVNSSLYNYSSANMRNNIFTIEAGVTLNVQKANLSTKKKSNIHAFAFYDRNNNNVFDSDEEAAPNYLLNINNIAFKTDSEGKITYKNVPFGKYRLKQSIQEGWFYEDKILDIDHYTVDIAVPLHQNGTLAGRIKYDYDHKMAVEFNPRANGITFNIYRDNVLIETAATDDNGEFIAFLPIGNYTATLNSNTLPQNTYCETERASFSVKAGELFTLPEFIIKVKEKKIHSKKFGTQ</sequence>
<dbReference type="EMBL" id="LLYZ01000005">
    <property type="protein sequence ID" value="KQK25477.1"/>
    <property type="molecule type" value="Genomic_DNA"/>
</dbReference>
<comment type="caution">
    <text evidence="2">The sequence shown here is derived from an EMBL/GenBank/DDBJ whole genome shotgun (WGS) entry which is preliminary data.</text>
</comment>
<evidence type="ECO:0000256" key="1">
    <source>
        <dbReference type="SAM" id="SignalP"/>
    </source>
</evidence>
<reference evidence="2 3" key="1">
    <citation type="submission" date="2015-10" db="EMBL/GenBank/DDBJ databases">
        <title>Chryseobacterium aquaticum genome.</title>
        <authorList>
            <person name="Newman J.D."/>
            <person name="Ferguson M.B."/>
            <person name="Miller J.R."/>
        </authorList>
    </citation>
    <scope>NUCLEOTIDE SEQUENCE [LARGE SCALE GENOMIC DNA]</scope>
    <source>
        <strain evidence="2 3">KCTC 12483</strain>
    </source>
</reference>
<proteinExistence type="predicted"/>
<evidence type="ECO:0008006" key="4">
    <source>
        <dbReference type="Google" id="ProtNLM"/>
    </source>
</evidence>
<keyword evidence="3" id="KW-1185">Reference proteome</keyword>
<feature type="signal peptide" evidence="1">
    <location>
        <begin position="1"/>
        <end position="27"/>
    </location>
</feature>
<dbReference type="STRING" id="452084.AR438_07645"/>
<evidence type="ECO:0000313" key="3">
    <source>
        <dbReference type="Proteomes" id="UP000051682"/>
    </source>
</evidence>
<feature type="chain" id="PRO_5006203674" description="SD-repeat containing protein B domain-containing protein" evidence="1">
    <location>
        <begin position="28"/>
        <end position="937"/>
    </location>
</feature>